<feature type="compositionally biased region" description="Low complexity" evidence="1">
    <location>
        <begin position="519"/>
        <end position="536"/>
    </location>
</feature>
<proteinExistence type="predicted"/>
<dbReference type="RefSeq" id="WP_091587656.1">
    <property type="nucleotide sequence ID" value="NZ_FNDU01000018.1"/>
</dbReference>
<feature type="transmembrane region" description="Helical" evidence="2">
    <location>
        <begin position="70"/>
        <end position="90"/>
    </location>
</feature>
<dbReference type="Proteomes" id="UP000199017">
    <property type="component" value="Unassembled WGS sequence"/>
</dbReference>
<evidence type="ECO:0000256" key="1">
    <source>
        <dbReference type="SAM" id="MobiDB-lite"/>
    </source>
</evidence>
<feature type="compositionally biased region" description="Low complexity" evidence="1">
    <location>
        <begin position="422"/>
        <end position="438"/>
    </location>
</feature>
<dbReference type="STRING" id="930129.SAMN05216352_11811"/>
<feature type="transmembrane region" description="Helical" evidence="2">
    <location>
        <begin position="246"/>
        <end position="268"/>
    </location>
</feature>
<dbReference type="EMBL" id="FNDU01000018">
    <property type="protein sequence ID" value="SDJ00110.1"/>
    <property type="molecule type" value="Genomic_DNA"/>
</dbReference>
<accession>A0A1G8Q7M9</accession>
<evidence type="ECO:0000313" key="4">
    <source>
        <dbReference type="EMBL" id="SDJ00110.1"/>
    </source>
</evidence>
<gene>
    <name evidence="4" type="ORF">SAMN05216352_11811</name>
</gene>
<keyword evidence="2" id="KW-0812">Transmembrane</keyword>
<protein>
    <submittedName>
        <fullName evidence="4">Lipopolysaccharide export LptBFGC system, permease protein LptF</fullName>
    </submittedName>
</protein>
<evidence type="ECO:0000259" key="3">
    <source>
        <dbReference type="Pfam" id="PF26635"/>
    </source>
</evidence>
<name>A0A1G8Q7M9_9BACI</name>
<feature type="region of interest" description="Disordered" evidence="1">
    <location>
        <begin position="519"/>
        <end position="726"/>
    </location>
</feature>
<dbReference type="AlphaFoldDB" id="A0A1G8Q7M9"/>
<dbReference type="InterPro" id="IPR058521">
    <property type="entry name" value="DUF8208"/>
</dbReference>
<keyword evidence="2" id="KW-0472">Membrane</keyword>
<sequence>MSDEDILEILEKFAEHLSLGTIFIDIFRTIGWFLVQGMAWIVDQVENITDTMLGLKALYSQSEIAEFLDSAQPVLVILFAFNILFIGYLLTFNRDSLNRSAIFTNVFMALMVIVLLSAGMDQANEFTDDAVEAINYNDEASSLADDVITNNITDISVFDLDDWNNPDLEDKNHLSPSYARDINITSPLTEGSKITEDEELSNDGKKILEKKIETLGDGSRTVVDLQDGNWITDITQEYYYRYDVDWINLLGTLGIITIVLVTIAIKLARLFFELAFNHVLAPFVAASDMHSGQRTKQVVQNILNIFLVTIMIFLSLKVYMIGASWLGETLSGISYLIAMIGFGLALLDGPNIVERIFGIDAGSKSGWGALAATYVATKGAAGMATKGASAAGKLGSKVTSGATKASAGGAGMLSGLRGKGDNQQGNVAQQAQAQQVNGKGLANSQDQQGKGQGDRTHQAQGNLTNAQGTEKNENQKGNGSGTQEGGPTRPQSLHDEMKVKGAVSGADKSAVNAVGSTVVSSSAGAAGKVAGNAVGSTSSSVSAMPEQNVGQPTEGAENVVEGRQSDGDVASVSEQHQFGAFHSSKGGSTVTGSLSTSSATTGSPSSSVSGNAASINAKGASVTGRQQASSSGSGQHKEVIEQENEIAATTDQEIRNATVDRGGASGGNTSSTISSTGGTSTPSGGSTTSIGGSTSSVSAGSSGSTTTTTTTQQTTTNVSGGGGNDHEVIQEENVVVHDDRHAGQVIRDSVTQRLNNNQTVQGAKKHYNIGKNTGQAIQRNVKKRLNRK</sequence>
<dbReference type="NCBIfam" id="NF045890">
    <property type="entry name" value="conj_pls20_p028"/>
    <property type="match status" value="1"/>
</dbReference>
<dbReference type="Pfam" id="PF26635">
    <property type="entry name" value="DUF8208"/>
    <property type="match status" value="1"/>
</dbReference>
<feature type="transmembrane region" description="Helical" evidence="2">
    <location>
        <begin position="329"/>
        <end position="347"/>
    </location>
</feature>
<evidence type="ECO:0000256" key="2">
    <source>
        <dbReference type="SAM" id="Phobius"/>
    </source>
</evidence>
<keyword evidence="5" id="KW-1185">Reference proteome</keyword>
<feature type="domain" description="DUF8208" evidence="3">
    <location>
        <begin position="20"/>
        <end position="374"/>
    </location>
</feature>
<feature type="compositionally biased region" description="Low complexity" evidence="1">
    <location>
        <begin position="583"/>
        <end position="614"/>
    </location>
</feature>
<feature type="compositionally biased region" description="Polar residues" evidence="1">
    <location>
        <begin position="458"/>
        <end position="469"/>
    </location>
</feature>
<keyword evidence="2" id="KW-1133">Transmembrane helix</keyword>
<feature type="transmembrane region" description="Helical" evidence="2">
    <location>
        <begin position="102"/>
        <end position="120"/>
    </location>
</feature>
<feature type="compositionally biased region" description="Low complexity" evidence="1">
    <location>
        <begin position="624"/>
        <end position="634"/>
    </location>
</feature>
<dbReference type="InterPro" id="IPR058066">
    <property type="entry name" value="pXO2-14_N"/>
</dbReference>
<organism evidence="4 5">
    <name type="scientific">Alteribacillus bidgolensis</name>
    <dbReference type="NCBI Taxonomy" id="930129"/>
    <lineage>
        <taxon>Bacteria</taxon>
        <taxon>Bacillati</taxon>
        <taxon>Bacillota</taxon>
        <taxon>Bacilli</taxon>
        <taxon>Bacillales</taxon>
        <taxon>Bacillaceae</taxon>
        <taxon>Alteribacillus</taxon>
    </lineage>
</organism>
<feature type="region of interest" description="Disordered" evidence="1">
    <location>
        <begin position="412"/>
        <end position="493"/>
    </location>
</feature>
<feature type="transmembrane region" description="Helical" evidence="2">
    <location>
        <begin position="302"/>
        <end position="323"/>
    </location>
</feature>
<feature type="compositionally biased region" description="Low complexity" evidence="1">
    <location>
        <begin position="667"/>
        <end position="718"/>
    </location>
</feature>
<evidence type="ECO:0000313" key="5">
    <source>
        <dbReference type="Proteomes" id="UP000199017"/>
    </source>
</evidence>
<reference evidence="4 5" key="1">
    <citation type="submission" date="2016-10" db="EMBL/GenBank/DDBJ databases">
        <authorList>
            <person name="de Groot N.N."/>
        </authorList>
    </citation>
    <scope>NUCLEOTIDE SEQUENCE [LARGE SCALE GENOMIC DNA]</scope>
    <source>
        <strain evidence="5">P4B,CCM 7963,CECT 7998,DSM 25260,IBRC-M 10614,KCTC 13821</strain>
    </source>
</reference>